<comment type="caution">
    <text evidence="1">The sequence shown here is derived from an EMBL/GenBank/DDBJ whole genome shotgun (WGS) entry which is preliminary data.</text>
</comment>
<dbReference type="Proteomes" id="UP000188597">
    <property type="component" value="Unassembled WGS sequence"/>
</dbReference>
<dbReference type="AlphaFoldDB" id="A0A1V3GCH1"/>
<proteinExistence type="predicted"/>
<accession>A0A1V3GCH1</accession>
<protein>
    <submittedName>
        <fullName evidence="1">Uncharacterized protein</fullName>
    </submittedName>
</protein>
<organism evidence="1 2">
    <name type="scientific">Fictibacillus arsenicus</name>
    <dbReference type="NCBI Taxonomy" id="255247"/>
    <lineage>
        <taxon>Bacteria</taxon>
        <taxon>Bacillati</taxon>
        <taxon>Bacillota</taxon>
        <taxon>Bacilli</taxon>
        <taxon>Bacillales</taxon>
        <taxon>Fictibacillaceae</taxon>
        <taxon>Fictibacillus</taxon>
    </lineage>
</organism>
<gene>
    <name evidence="1" type="ORF">UN64_04950</name>
</gene>
<sequence>MKYYQKDFSAALRVEIKKRELELKNLIEKLMIQYKPLLAKNDLNLDASFDQDGEDPFKPGYSSAISLGIADDTGEPIDIHIIKIWNCERSFLGIPTIKKLPGSKITGELLDETYEEITEELNEYFSDYLNE</sequence>
<evidence type="ECO:0000313" key="2">
    <source>
        <dbReference type="Proteomes" id="UP000188597"/>
    </source>
</evidence>
<evidence type="ECO:0000313" key="1">
    <source>
        <dbReference type="EMBL" id="OOE14544.1"/>
    </source>
</evidence>
<name>A0A1V3GCH1_9BACL</name>
<dbReference type="RefSeq" id="WP_077360276.1">
    <property type="nucleotide sequence ID" value="NZ_MQMF01000001.1"/>
</dbReference>
<reference evidence="1 2" key="1">
    <citation type="submission" date="2016-11" db="EMBL/GenBank/DDBJ databases">
        <authorList>
            <person name="Jaros S."/>
            <person name="Januszkiewicz K."/>
            <person name="Wedrychowicz H."/>
        </authorList>
    </citation>
    <scope>NUCLEOTIDE SEQUENCE [LARGE SCALE GENOMIC DNA]</scope>
    <source>
        <strain evidence="1 2">Con a/3</strain>
    </source>
</reference>
<dbReference type="EMBL" id="MQMF01000001">
    <property type="protein sequence ID" value="OOE14544.1"/>
    <property type="molecule type" value="Genomic_DNA"/>
</dbReference>
<dbReference type="OrthoDB" id="2941246at2"/>